<proteinExistence type="predicted"/>
<evidence type="ECO:0000313" key="5">
    <source>
        <dbReference type="Proteomes" id="UP000638648"/>
    </source>
</evidence>
<accession>A0A927RDY8</accession>
<protein>
    <recommendedName>
        <fullName evidence="3">DDE Tnp4 domain-containing protein</fullName>
    </recommendedName>
</protein>
<evidence type="ECO:0000256" key="1">
    <source>
        <dbReference type="ARBA" id="ARBA00001968"/>
    </source>
</evidence>
<dbReference type="RefSeq" id="WP_192752380.1">
    <property type="nucleotide sequence ID" value="NZ_JADBEM010000001.1"/>
</dbReference>
<dbReference type="AlphaFoldDB" id="A0A927RDY8"/>
<reference evidence="4" key="1">
    <citation type="submission" date="2020-10" db="EMBL/GenBank/DDBJ databases">
        <title>Sequencing the genomes of 1000 actinobacteria strains.</title>
        <authorList>
            <person name="Klenk H.-P."/>
        </authorList>
    </citation>
    <scope>NUCLEOTIDE SEQUENCE</scope>
    <source>
        <strain evidence="4">DSM 45354</strain>
    </source>
</reference>
<comment type="caution">
    <text evidence="4">The sequence shown here is derived from an EMBL/GenBank/DDBJ whole genome shotgun (WGS) entry which is preliminary data.</text>
</comment>
<evidence type="ECO:0000259" key="3">
    <source>
        <dbReference type="Pfam" id="PF13359"/>
    </source>
</evidence>
<dbReference type="InterPro" id="IPR027806">
    <property type="entry name" value="HARBI1_dom"/>
</dbReference>
<evidence type="ECO:0000256" key="2">
    <source>
        <dbReference type="ARBA" id="ARBA00022723"/>
    </source>
</evidence>
<dbReference type="Pfam" id="PF13359">
    <property type="entry name" value="DDE_Tnp_4"/>
    <property type="match status" value="1"/>
</dbReference>
<feature type="domain" description="DDE Tnp4" evidence="3">
    <location>
        <begin position="113"/>
        <end position="248"/>
    </location>
</feature>
<name>A0A927RDY8_9ACTN</name>
<dbReference type="Proteomes" id="UP000638648">
    <property type="component" value="Unassembled WGS sequence"/>
</dbReference>
<gene>
    <name evidence="4" type="ORF">HEB94_005488</name>
</gene>
<comment type="cofactor">
    <cofactor evidence="1">
        <name>a divalent metal cation</name>
        <dbReference type="ChEBI" id="CHEBI:60240"/>
    </cofactor>
</comment>
<organism evidence="4 5">
    <name type="scientific">Actinopolymorpha pittospori</name>
    <dbReference type="NCBI Taxonomy" id="648752"/>
    <lineage>
        <taxon>Bacteria</taxon>
        <taxon>Bacillati</taxon>
        <taxon>Actinomycetota</taxon>
        <taxon>Actinomycetes</taxon>
        <taxon>Propionibacteriales</taxon>
        <taxon>Actinopolymorphaceae</taxon>
        <taxon>Actinopolymorpha</taxon>
    </lineage>
</organism>
<dbReference type="EMBL" id="JADBEM010000001">
    <property type="protein sequence ID" value="MBE1608640.1"/>
    <property type="molecule type" value="Genomic_DNA"/>
</dbReference>
<keyword evidence="2" id="KW-0479">Metal-binding</keyword>
<evidence type="ECO:0000313" key="4">
    <source>
        <dbReference type="EMBL" id="MBE1608640.1"/>
    </source>
</evidence>
<keyword evidence="5" id="KW-1185">Reference proteome</keyword>
<sequence length="255" mass="27517">MTGLTDGQLTELAGRVHTLIGDLHSRGRPDALGLYRSIAMVVSLMRKNITQDFAGAIFGVSQPTVSRRWDLLRPAIGQALAEFVPDPQRVVGAGTVLVDGTICPTWDWRGTPDLFSGKAGYAGMNIQIAATMDGTLAGVGATPVHGARHDAYAYSASGLAEKLTNIHALADLGYVGVDGIDITPIRKPANGELHQTQADFNTQLSKIRAAVEHVIAHLKTWRMLSEEGGRYRPPISKYASMLKAVTGLFFFRTYE</sequence>
<dbReference type="GO" id="GO:0046872">
    <property type="term" value="F:metal ion binding"/>
    <property type="evidence" value="ECO:0007669"/>
    <property type="project" value="UniProtKB-KW"/>
</dbReference>